<name>A0A811V7C8_CERCA</name>
<evidence type="ECO:0000313" key="2">
    <source>
        <dbReference type="Proteomes" id="UP000606786"/>
    </source>
</evidence>
<comment type="caution">
    <text evidence="1">The sequence shown here is derived from an EMBL/GenBank/DDBJ whole genome shotgun (WGS) entry which is preliminary data.</text>
</comment>
<keyword evidence="2" id="KW-1185">Reference proteome</keyword>
<sequence>LLLPGANARSWAGLGEARPAQSSLSAGALCYRAWAQSWSSAGVEAHSVLPSTGLQAPAAASLFSPRVPALAPNLGPKYCPELTDHGLVPLRCGCAREPKRTGKPAQHIHLPLGGRTAPGKARSGRRFLGTNGATLWLWSCLPKPGHRDPDSLRAALSLGGEAPAWECSLGRFLSLGKSSPRGRLWQCAHPQPLSPLQGRLAPRSEGKARAELRHQSGTTHGSHTPAACSFPGANARSWAGLGEARPAQSSLSAGALCYRAWAQSWSSAGVEAHSVLPSTGLQAPAGSQPLLSRVPGIGLQTWDQSTARSSLIMGWFPCAAAVLGSPNAQGKPAQHIHLPLGGRTAPGKARSGRRFLGTNGATLWLWSCLPKPGAPGP</sequence>
<feature type="non-terminal residue" evidence="1">
    <location>
        <position position="1"/>
    </location>
</feature>
<dbReference type="Proteomes" id="UP000606786">
    <property type="component" value="Unassembled WGS sequence"/>
</dbReference>
<proteinExistence type="predicted"/>
<protein>
    <submittedName>
        <fullName evidence="1">(Mediterranean fruit fly) hypothetical protein</fullName>
    </submittedName>
</protein>
<reference evidence="1" key="1">
    <citation type="submission" date="2020-11" db="EMBL/GenBank/DDBJ databases">
        <authorList>
            <person name="Whitehead M."/>
        </authorList>
    </citation>
    <scope>NUCLEOTIDE SEQUENCE</scope>
    <source>
        <strain evidence="1">EGII</strain>
    </source>
</reference>
<dbReference type="EMBL" id="CAJHJT010000037">
    <property type="protein sequence ID" value="CAD7006721.1"/>
    <property type="molecule type" value="Genomic_DNA"/>
</dbReference>
<organism evidence="1 2">
    <name type="scientific">Ceratitis capitata</name>
    <name type="common">Mediterranean fruit fly</name>
    <name type="synonym">Tephritis capitata</name>
    <dbReference type="NCBI Taxonomy" id="7213"/>
    <lineage>
        <taxon>Eukaryota</taxon>
        <taxon>Metazoa</taxon>
        <taxon>Ecdysozoa</taxon>
        <taxon>Arthropoda</taxon>
        <taxon>Hexapoda</taxon>
        <taxon>Insecta</taxon>
        <taxon>Pterygota</taxon>
        <taxon>Neoptera</taxon>
        <taxon>Endopterygota</taxon>
        <taxon>Diptera</taxon>
        <taxon>Brachycera</taxon>
        <taxon>Muscomorpha</taxon>
        <taxon>Tephritoidea</taxon>
        <taxon>Tephritidae</taxon>
        <taxon>Ceratitis</taxon>
        <taxon>Ceratitis</taxon>
    </lineage>
</organism>
<dbReference type="AlphaFoldDB" id="A0A811V7C8"/>
<accession>A0A811V7C8</accession>
<evidence type="ECO:0000313" key="1">
    <source>
        <dbReference type="EMBL" id="CAD7006721.1"/>
    </source>
</evidence>
<gene>
    <name evidence="1" type="ORF">CCAP1982_LOCUS15020</name>
</gene>